<feature type="transmembrane region" description="Helical" evidence="6">
    <location>
        <begin position="119"/>
        <end position="140"/>
    </location>
</feature>
<name>I2C803_BACAY</name>
<accession>I2C803</accession>
<evidence type="ECO:0000313" key="9">
    <source>
        <dbReference type="Proteomes" id="UP000002878"/>
    </source>
</evidence>
<keyword evidence="2 6" id="KW-1003">Cell membrane</keyword>
<dbReference type="HOGENOM" id="CLU_038944_10_0_9"/>
<dbReference type="GO" id="GO:0005886">
    <property type="term" value="C:plasma membrane"/>
    <property type="evidence" value="ECO:0007669"/>
    <property type="project" value="UniProtKB-SubCell"/>
</dbReference>
<keyword evidence="3 6" id="KW-0812">Transmembrane</keyword>
<dbReference type="Pfam" id="PF09335">
    <property type="entry name" value="VTT_dom"/>
    <property type="match status" value="1"/>
</dbReference>
<gene>
    <name evidence="8" type="primary">yqeD</name>
    <name evidence="8" type="ORF">MUS_2870</name>
</gene>
<evidence type="ECO:0000256" key="5">
    <source>
        <dbReference type="ARBA" id="ARBA00023136"/>
    </source>
</evidence>
<feature type="transmembrane region" description="Helical" evidence="6">
    <location>
        <begin position="6"/>
        <end position="24"/>
    </location>
</feature>
<dbReference type="KEGG" id="bqy:MUS_2870"/>
<sequence length="212" mass="23256">MNVQMIKKGFSLAVIIAVVMIGFMQKDVWLSMIRAGGMYAVLMSILLVAADVFFPIVPFAIIAALNGAVFGIVNGVWITLSGAMLGTMALFFLVRYGFRDWARKKLLAYPAAAQYEDSFHQHAFTAVLFGRLIPIIPSLAMNTVCGLSHIRWPIFFSASVLGKIPNIVIVTVAGASFTSNKLLSFGIYGMYMLVLMAVIYKKFPGLLKTTKK</sequence>
<protein>
    <recommendedName>
        <fullName evidence="6">TVP38/TMEM64 family membrane protein</fullName>
    </recommendedName>
</protein>
<reference evidence="8 9" key="1">
    <citation type="journal article" date="2012" name="J. Biotechnol.">
        <title>Genome sequence of the plant growth promoting strain Bacillus amyloliquefaciens subsp. plantarum B9601-Y2 and expression of mersacidin and other secondary metabolites.</title>
        <authorList>
            <person name="He P."/>
            <person name="Hao K."/>
            <person name="Blom J."/>
            <person name="Ruckert C."/>
            <person name="Vater J."/>
            <person name="Mao Z."/>
            <person name="Wu Y."/>
            <person name="Hou M."/>
            <person name="He P."/>
            <person name="He Y."/>
            <person name="Borriss R."/>
        </authorList>
    </citation>
    <scope>NUCLEOTIDE SEQUENCE [LARGE SCALE GENOMIC DNA]</scope>
    <source>
        <strain evidence="8">Y2</strain>
    </source>
</reference>
<evidence type="ECO:0000259" key="7">
    <source>
        <dbReference type="Pfam" id="PF09335"/>
    </source>
</evidence>
<dbReference type="Proteomes" id="UP000002878">
    <property type="component" value="Chromosome"/>
</dbReference>
<dbReference type="GO" id="GO:0016491">
    <property type="term" value="F:oxidoreductase activity"/>
    <property type="evidence" value="ECO:0007669"/>
    <property type="project" value="UniProtKB-KW"/>
</dbReference>
<dbReference type="PANTHER" id="PTHR12677:SF59">
    <property type="entry name" value="GOLGI APPARATUS MEMBRANE PROTEIN TVP38-RELATED"/>
    <property type="match status" value="1"/>
</dbReference>
<dbReference type="EMBL" id="CP003332">
    <property type="protein sequence ID" value="AFJ62777.1"/>
    <property type="molecule type" value="Genomic_DNA"/>
</dbReference>
<evidence type="ECO:0000256" key="4">
    <source>
        <dbReference type="ARBA" id="ARBA00022989"/>
    </source>
</evidence>
<dbReference type="AlphaFoldDB" id="I2C803"/>
<feature type="transmembrane region" description="Helical" evidence="6">
    <location>
        <begin position="152"/>
        <end position="175"/>
    </location>
</feature>
<keyword evidence="5 6" id="KW-0472">Membrane</keyword>
<dbReference type="PATRIC" id="fig|1126211.3.peg.2729"/>
<keyword evidence="4 6" id="KW-1133">Transmembrane helix</keyword>
<organism evidence="8 9">
    <name type="scientific">Bacillus amyloliquefaciens (strain Y2)</name>
    <name type="common">Bacillus amyloliquefaciens subsp. plantarum (strain B9601-Y2)</name>
    <dbReference type="NCBI Taxonomy" id="1155777"/>
    <lineage>
        <taxon>Bacteria</taxon>
        <taxon>Bacillati</taxon>
        <taxon>Bacillota</taxon>
        <taxon>Bacilli</taxon>
        <taxon>Bacillales</taxon>
        <taxon>Bacillaceae</taxon>
        <taxon>Bacillus</taxon>
        <taxon>Bacillus amyloliquefaciens group</taxon>
    </lineage>
</organism>
<comment type="subcellular location">
    <subcellularLocation>
        <location evidence="1 6">Cell membrane</location>
        <topology evidence="1 6">Multi-pass membrane protein</topology>
    </subcellularLocation>
</comment>
<dbReference type="InterPro" id="IPR032816">
    <property type="entry name" value="VTT_dom"/>
</dbReference>
<keyword evidence="8" id="KW-0560">Oxidoreductase</keyword>
<evidence type="ECO:0000313" key="8">
    <source>
        <dbReference type="EMBL" id="AFJ62777.1"/>
    </source>
</evidence>
<evidence type="ECO:0000256" key="1">
    <source>
        <dbReference type="ARBA" id="ARBA00004651"/>
    </source>
</evidence>
<feature type="domain" description="VTT" evidence="7">
    <location>
        <begin position="57"/>
        <end position="175"/>
    </location>
</feature>
<evidence type="ECO:0000256" key="2">
    <source>
        <dbReference type="ARBA" id="ARBA00022475"/>
    </source>
</evidence>
<evidence type="ECO:0000256" key="3">
    <source>
        <dbReference type="ARBA" id="ARBA00022692"/>
    </source>
</evidence>
<proteinExistence type="inferred from homology"/>
<dbReference type="PANTHER" id="PTHR12677">
    <property type="entry name" value="GOLGI APPARATUS MEMBRANE PROTEIN TVP38-RELATED"/>
    <property type="match status" value="1"/>
</dbReference>
<feature type="transmembrane region" description="Helical" evidence="6">
    <location>
        <begin position="76"/>
        <end position="98"/>
    </location>
</feature>
<feature type="transmembrane region" description="Helical" evidence="6">
    <location>
        <begin position="36"/>
        <end position="64"/>
    </location>
</feature>
<comment type="similarity">
    <text evidence="6">Belongs to the TVP38/TMEM64 family.</text>
</comment>
<dbReference type="InterPro" id="IPR015414">
    <property type="entry name" value="TMEM64"/>
</dbReference>
<evidence type="ECO:0000256" key="6">
    <source>
        <dbReference type="RuleBase" id="RU366058"/>
    </source>
</evidence>
<feature type="transmembrane region" description="Helical" evidence="6">
    <location>
        <begin position="182"/>
        <end position="200"/>
    </location>
</feature>